<name>A0A1I1KC00_9GAMM</name>
<sequence length="322" mass="36094">MNQYPLNNIKPEVLKKIAQGVLNTYQLDSLKEINIIKALENEMVDLEALNEGNDAQSLAAVRVRRALDESVTDEMLMPTVFEYNDGLLILARVCRNDADETLIEVFSDQVLNIEILKKVMPSIITAFSWCTAKYISVWAKPNSSAEKELLALPGSLGCDSFIAADKHQVLLETDSQLSIRAFNLENDWPWYENEYNAFLKENPHMKHIVPISEKDEIEEAVDNNLCACALLGSTVIGMVMAEASQELGYKGLLFSDIFITGAFRGKGLASPMQRLFIKEKLAEFELFSGFIDKNNLASIKNAAKQGRQLLRQEICLPTQLLV</sequence>
<protein>
    <recommendedName>
        <fullName evidence="3">N-acetyltransferase domain-containing protein</fullName>
    </recommendedName>
</protein>
<dbReference type="STRING" id="1123010.SAMN02745724_02031"/>
<evidence type="ECO:0000313" key="1">
    <source>
        <dbReference type="EMBL" id="SFC58417.1"/>
    </source>
</evidence>
<dbReference type="InterPro" id="IPR016181">
    <property type="entry name" value="Acyl_CoA_acyltransferase"/>
</dbReference>
<reference evidence="1 2" key="1">
    <citation type="submission" date="2016-10" db="EMBL/GenBank/DDBJ databases">
        <authorList>
            <person name="de Groot N.N."/>
        </authorList>
    </citation>
    <scope>NUCLEOTIDE SEQUENCE [LARGE SCALE GENOMIC DNA]</scope>
    <source>
        <strain evidence="1 2">DSM 6059</strain>
    </source>
</reference>
<dbReference type="AlphaFoldDB" id="A0A1I1KC00"/>
<evidence type="ECO:0008006" key="3">
    <source>
        <dbReference type="Google" id="ProtNLM"/>
    </source>
</evidence>
<dbReference type="EMBL" id="FOLO01000012">
    <property type="protein sequence ID" value="SFC58417.1"/>
    <property type="molecule type" value="Genomic_DNA"/>
</dbReference>
<dbReference type="Gene3D" id="3.40.630.30">
    <property type="match status" value="1"/>
</dbReference>
<dbReference type="OrthoDB" id="6309549at2"/>
<dbReference type="RefSeq" id="WP_091983336.1">
    <property type="nucleotide sequence ID" value="NZ_FOLO01000012.1"/>
</dbReference>
<proteinExistence type="predicted"/>
<gene>
    <name evidence="1" type="ORF">SAMN02745724_02031</name>
</gene>
<organism evidence="1 2">
    <name type="scientific">Pseudoalteromonas denitrificans DSM 6059</name>
    <dbReference type="NCBI Taxonomy" id="1123010"/>
    <lineage>
        <taxon>Bacteria</taxon>
        <taxon>Pseudomonadati</taxon>
        <taxon>Pseudomonadota</taxon>
        <taxon>Gammaproteobacteria</taxon>
        <taxon>Alteromonadales</taxon>
        <taxon>Pseudoalteromonadaceae</taxon>
        <taxon>Pseudoalteromonas</taxon>
    </lineage>
</organism>
<dbReference type="Proteomes" id="UP000198862">
    <property type="component" value="Unassembled WGS sequence"/>
</dbReference>
<keyword evidence="2" id="KW-1185">Reference proteome</keyword>
<dbReference type="SUPFAM" id="SSF55729">
    <property type="entry name" value="Acyl-CoA N-acyltransferases (Nat)"/>
    <property type="match status" value="1"/>
</dbReference>
<accession>A0A1I1KC00</accession>
<evidence type="ECO:0000313" key="2">
    <source>
        <dbReference type="Proteomes" id="UP000198862"/>
    </source>
</evidence>